<gene>
    <name evidence="1" type="ORF">N7456_001383</name>
</gene>
<evidence type="ECO:0008006" key="3">
    <source>
        <dbReference type="Google" id="ProtNLM"/>
    </source>
</evidence>
<protein>
    <recommendedName>
        <fullName evidence="3">Methyltransferase domain-containing protein</fullName>
    </recommendedName>
</protein>
<dbReference type="CDD" id="cd02440">
    <property type="entry name" value="AdoMet_MTases"/>
    <property type="match status" value="1"/>
</dbReference>
<reference evidence="1" key="2">
    <citation type="journal article" date="2023" name="IMA Fungus">
        <title>Comparative genomic study of the Penicillium genus elucidates a diverse pangenome and 15 lateral gene transfer events.</title>
        <authorList>
            <person name="Petersen C."/>
            <person name="Sorensen T."/>
            <person name="Nielsen M.R."/>
            <person name="Sondergaard T.E."/>
            <person name="Sorensen J.L."/>
            <person name="Fitzpatrick D.A."/>
            <person name="Frisvad J.C."/>
            <person name="Nielsen K.L."/>
        </authorList>
    </citation>
    <scope>NUCLEOTIDE SEQUENCE</scope>
    <source>
        <strain evidence="1">IBT 30069</strain>
    </source>
</reference>
<dbReference type="InterPro" id="IPR029063">
    <property type="entry name" value="SAM-dependent_MTases_sf"/>
</dbReference>
<comment type="caution">
    <text evidence="1">The sequence shown here is derived from an EMBL/GenBank/DDBJ whole genome shotgun (WGS) entry which is preliminary data.</text>
</comment>
<dbReference type="PANTHER" id="PTHR43591">
    <property type="entry name" value="METHYLTRANSFERASE"/>
    <property type="match status" value="1"/>
</dbReference>
<dbReference type="EMBL" id="JAPQKH010000001">
    <property type="protein sequence ID" value="KAJ5117035.1"/>
    <property type="molecule type" value="Genomic_DNA"/>
</dbReference>
<dbReference type="AlphaFoldDB" id="A0A9W9KT07"/>
<dbReference type="Gene3D" id="3.40.50.150">
    <property type="entry name" value="Vaccinia Virus protein VP39"/>
    <property type="match status" value="1"/>
</dbReference>
<dbReference type="PANTHER" id="PTHR43591:SF110">
    <property type="entry name" value="RHODANESE DOMAIN-CONTAINING PROTEIN"/>
    <property type="match status" value="1"/>
</dbReference>
<evidence type="ECO:0000313" key="1">
    <source>
        <dbReference type="EMBL" id="KAJ5117035.1"/>
    </source>
</evidence>
<dbReference type="Pfam" id="PF13489">
    <property type="entry name" value="Methyltransf_23"/>
    <property type="match status" value="1"/>
</dbReference>
<organism evidence="1 2">
    <name type="scientific">Penicillium angulare</name>
    <dbReference type="NCBI Taxonomy" id="116970"/>
    <lineage>
        <taxon>Eukaryota</taxon>
        <taxon>Fungi</taxon>
        <taxon>Dikarya</taxon>
        <taxon>Ascomycota</taxon>
        <taxon>Pezizomycotina</taxon>
        <taxon>Eurotiomycetes</taxon>
        <taxon>Eurotiomycetidae</taxon>
        <taxon>Eurotiales</taxon>
        <taxon>Aspergillaceae</taxon>
        <taxon>Penicillium</taxon>
    </lineage>
</organism>
<name>A0A9W9KT07_9EURO</name>
<reference evidence="1" key="1">
    <citation type="submission" date="2022-11" db="EMBL/GenBank/DDBJ databases">
        <authorList>
            <person name="Petersen C."/>
        </authorList>
    </citation>
    <scope>NUCLEOTIDE SEQUENCE</scope>
    <source>
        <strain evidence="1">IBT 30069</strain>
    </source>
</reference>
<dbReference type="SUPFAM" id="SSF53335">
    <property type="entry name" value="S-adenosyl-L-methionine-dependent methyltransferases"/>
    <property type="match status" value="1"/>
</dbReference>
<dbReference type="Proteomes" id="UP001149165">
    <property type="component" value="Unassembled WGS sequence"/>
</dbReference>
<evidence type="ECO:0000313" key="2">
    <source>
        <dbReference type="Proteomes" id="UP001149165"/>
    </source>
</evidence>
<accession>A0A9W9KT07</accession>
<sequence length="259" mass="29203">MSENYILPREYLESNRLNLHHYLLRETFGYLLHPSIPTGDPKLRVADVGTGTGIWLTDLSHQLPSGVRLDGLDISIESVPPKQWLPANVTFRQWDIHSDIPQDLVGVYDIIHISLLIFVIKNENVPAVMGRLLKLLKPGGYLQWLETDASSFRIQKASPDNKIEALTKLINLLSSSDNTVFRENGFTGVQYDARNPLPEMVMPLHECNLLVHENMARKTNNTKWSEAINRILPGVLTETQAGAAYDFTRVVVVGKKPLE</sequence>
<dbReference type="OrthoDB" id="417697at2759"/>
<proteinExistence type="predicted"/>
<keyword evidence="2" id="KW-1185">Reference proteome</keyword>